<evidence type="ECO:0000313" key="1">
    <source>
        <dbReference type="EMBL" id="VDP77387.1"/>
    </source>
</evidence>
<proteinExistence type="predicted"/>
<keyword evidence="2" id="KW-1185">Reference proteome</keyword>
<dbReference type="STRING" id="31246.A0A183PW05"/>
<protein>
    <submittedName>
        <fullName evidence="1">Uncharacterized protein</fullName>
    </submittedName>
</protein>
<name>A0A183PW05_9TREM</name>
<dbReference type="EMBL" id="UZAL01040670">
    <property type="protein sequence ID" value="VDP77387.1"/>
    <property type="molecule type" value="Genomic_DNA"/>
</dbReference>
<gene>
    <name evidence="1" type="ORF">SMTD_LOCUS18541</name>
</gene>
<evidence type="ECO:0000313" key="2">
    <source>
        <dbReference type="Proteomes" id="UP000269396"/>
    </source>
</evidence>
<organism evidence="1 2">
    <name type="scientific">Schistosoma mattheei</name>
    <dbReference type="NCBI Taxonomy" id="31246"/>
    <lineage>
        <taxon>Eukaryota</taxon>
        <taxon>Metazoa</taxon>
        <taxon>Spiralia</taxon>
        <taxon>Lophotrochozoa</taxon>
        <taxon>Platyhelminthes</taxon>
        <taxon>Trematoda</taxon>
        <taxon>Digenea</taxon>
        <taxon>Strigeidida</taxon>
        <taxon>Schistosomatoidea</taxon>
        <taxon>Schistosomatidae</taxon>
        <taxon>Schistosoma</taxon>
    </lineage>
</organism>
<dbReference type="InterPro" id="IPR013083">
    <property type="entry name" value="Znf_RING/FYVE/PHD"/>
</dbReference>
<dbReference type="Proteomes" id="UP000269396">
    <property type="component" value="Unassembled WGS sequence"/>
</dbReference>
<sequence>MTSSTDAIYLVWPHVAYFQPSPTSVSIARRGNPCSGMHNTRPNHLSRCRFTTSSTDLPSFPNTLRLTSLLLTGKLQTELKHTEQVVKRRVSLSNQDVTKQVYCCLLCGQTPLPEGQYSGQDWKVCHDCQNNLCPNCVVQIGKNVDTVSLTPFSVNTLSCDGWLLLL</sequence>
<accession>A0A183PW05</accession>
<dbReference type="Gene3D" id="3.30.40.10">
    <property type="entry name" value="Zinc/RING finger domain, C3HC4 (zinc finger)"/>
    <property type="match status" value="1"/>
</dbReference>
<dbReference type="AlphaFoldDB" id="A0A183PW05"/>
<reference evidence="1 2" key="1">
    <citation type="submission" date="2018-11" db="EMBL/GenBank/DDBJ databases">
        <authorList>
            <consortium name="Pathogen Informatics"/>
        </authorList>
    </citation>
    <scope>NUCLEOTIDE SEQUENCE [LARGE SCALE GENOMIC DNA]</scope>
    <source>
        <strain>Denwood</strain>
        <strain evidence="2">Zambia</strain>
    </source>
</reference>